<dbReference type="Proteomes" id="UP001163324">
    <property type="component" value="Chromosome 3"/>
</dbReference>
<name>A0ACC0V6M1_9HYPO</name>
<evidence type="ECO:0000313" key="1">
    <source>
        <dbReference type="EMBL" id="KAI9901893.1"/>
    </source>
</evidence>
<organism evidence="1 2">
    <name type="scientific">Trichothecium roseum</name>
    <dbReference type="NCBI Taxonomy" id="47278"/>
    <lineage>
        <taxon>Eukaryota</taxon>
        <taxon>Fungi</taxon>
        <taxon>Dikarya</taxon>
        <taxon>Ascomycota</taxon>
        <taxon>Pezizomycotina</taxon>
        <taxon>Sordariomycetes</taxon>
        <taxon>Hypocreomycetidae</taxon>
        <taxon>Hypocreales</taxon>
        <taxon>Hypocreales incertae sedis</taxon>
        <taxon>Trichothecium</taxon>
    </lineage>
</organism>
<dbReference type="EMBL" id="CM047942">
    <property type="protein sequence ID" value="KAI9901893.1"/>
    <property type="molecule type" value="Genomic_DNA"/>
</dbReference>
<evidence type="ECO:0000313" key="2">
    <source>
        <dbReference type="Proteomes" id="UP001163324"/>
    </source>
</evidence>
<proteinExistence type="predicted"/>
<comment type="caution">
    <text evidence="1">The sequence shown here is derived from an EMBL/GenBank/DDBJ whole genome shotgun (WGS) entry which is preliminary data.</text>
</comment>
<protein>
    <submittedName>
        <fullName evidence="1">Uncharacterized protein</fullName>
    </submittedName>
</protein>
<accession>A0ACC0V6M1</accession>
<sequence>MERAVTIRGCSGAARRASLLTTTTPCVPGVRWASTSSKKERVVVLGSGWAGYALARTLSPKTTSRILISPRSHFVFTPLLASTSVGTLEFRAAIEPVRRLGLDEFHQAWATSVDFERKVIRVEANTTQDEAVVPTTTAASLTRTPTAAGQLETEPRKGEQYEVPYDKLVMAVGCYSQTFGIEGVKEHASFLRDVGDARAIRVRVLQAFETASLPTTSDEARSKLLHFAVVGGGPTGIEFAAELHDLVHDDLAKLYPPQLMKHVSITVYDIAPKVLPMFDRNLASYATDMFRRQGIKVKTEHSIQRIRRSEGRDSHLVLRIKEEAEEVGAGVVVWSTGLMQNPLVSQVLGQAVRGTNKLAKDGKTGGLITDSRLRVQLEDCRGGKETETLPSVYALGDCAVVQDANYPATAQVASQQAVYLGKQLSRSGDGGDTASPPPFKFRNWGTMAYLGSWRAIHQSSADEIKGRAAWILWRTAYLTKSMSIRNKILIPVYWAITWIFGRDISRF</sequence>
<keyword evidence="2" id="KW-1185">Reference proteome</keyword>
<reference evidence="1" key="1">
    <citation type="submission" date="2022-10" db="EMBL/GenBank/DDBJ databases">
        <title>Complete Genome of Trichothecium roseum strain YXFP-22015, a Plant Pathogen Isolated from Citrus.</title>
        <authorList>
            <person name="Wang Y."/>
            <person name="Zhu L."/>
        </authorList>
    </citation>
    <scope>NUCLEOTIDE SEQUENCE</scope>
    <source>
        <strain evidence="1">YXFP-22015</strain>
    </source>
</reference>
<gene>
    <name evidence="1" type="ORF">N3K66_003710</name>
</gene>